<feature type="compositionally biased region" description="Basic and acidic residues" evidence="1">
    <location>
        <begin position="1"/>
        <end position="11"/>
    </location>
</feature>
<feature type="region of interest" description="Disordered" evidence="1">
    <location>
        <begin position="1"/>
        <end position="65"/>
    </location>
</feature>
<comment type="caution">
    <text evidence="2">The sequence shown here is derived from an EMBL/GenBank/DDBJ whole genome shotgun (WGS) entry which is preliminary data.</text>
</comment>
<feature type="compositionally biased region" description="Polar residues" evidence="1">
    <location>
        <begin position="39"/>
        <end position="65"/>
    </location>
</feature>
<dbReference type="AlphaFoldDB" id="A0A4V3HTW5"/>
<protein>
    <recommendedName>
        <fullName evidence="4">C2H2-type domain-containing protein</fullName>
    </recommendedName>
</protein>
<feature type="region of interest" description="Disordered" evidence="1">
    <location>
        <begin position="221"/>
        <end position="302"/>
    </location>
</feature>
<accession>A0A4V3HTW5</accession>
<name>A0A4V3HTW5_COLTR</name>
<keyword evidence="3" id="KW-1185">Reference proteome</keyword>
<dbReference type="Proteomes" id="UP000295703">
    <property type="component" value="Unassembled WGS sequence"/>
</dbReference>
<feature type="region of interest" description="Disordered" evidence="1">
    <location>
        <begin position="466"/>
        <end position="498"/>
    </location>
</feature>
<sequence>MVQGIEVDRPLNSHSFDAAPQHQQNGQPDEAAVPRKPSPSLSAPTSGSKIYGVQQGTQSDHNQWTAPESPAAALTLDHLGPIERFFESDEANLKPVSPSLFNTADILYILLVHIYNIGVFKHVDSLCRKVQVTVASATIEIFIGYHPFSVQPPTWFWVLWEERQPGRGISEVSIGWIDTSWRTAHSVLHVGSISPLVAMPCLNQTRLRALWAASGSLTDGSDTVLAETPPLDPTTLPIRTHPVSRKKANHGAAPAARAPREPSRPAKKRKLGASGKKPDETPPPGGNGSAPGRPTERDAEPDNGRRWACHFFKLDPVRHMACLFHPQLCCRHVKSHLQRHHKLPFHCPTCFEIFKSGALRDAHIRARNCLRHDTPAYWDRYIPEDRMEELKDVTGGDWYAMWSVMFPDNEPPESPYTDASNQTGVAVGAVGDEIEPRFIEELSRTTLNPEQSREVMAALRRAFEVVSSPSENSHHPVVELGGEPEDDGQQQQLLDFQL</sequence>
<organism evidence="2 3">
    <name type="scientific">Colletotrichum trifolii</name>
    <dbReference type="NCBI Taxonomy" id="5466"/>
    <lineage>
        <taxon>Eukaryota</taxon>
        <taxon>Fungi</taxon>
        <taxon>Dikarya</taxon>
        <taxon>Ascomycota</taxon>
        <taxon>Pezizomycotina</taxon>
        <taxon>Sordariomycetes</taxon>
        <taxon>Hypocreomycetidae</taxon>
        <taxon>Glomerellales</taxon>
        <taxon>Glomerellaceae</taxon>
        <taxon>Colletotrichum</taxon>
        <taxon>Colletotrichum orbiculare species complex</taxon>
    </lineage>
</organism>
<gene>
    <name evidence="2" type="ORF">CTRI78_v009923</name>
</gene>
<evidence type="ECO:0008006" key="4">
    <source>
        <dbReference type="Google" id="ProtNLM"/>
    </source>
</evidence>
<dbReference type="PANTHER" id="PTHR38166">
    <property type="entry name" value="C2H2-TYPE DOMAIN-CONTAINING PROTEIN-RELATED"/>
    <property type="match status" value="1"/>
</dbReference>
<dbReference type="EMBL" id="RYZW01000147">
    <property type="protein sequence ID" value="TDZ41145.1"/>
    <property type="molecule type" value="Genomic_DNA"/>
</dbReference>
<evidence type="ECO:0000256" key="1">
    <source>
        <dbReference type="SAM" id="MobiDB-lite"/>
    </source>
</evidence>
<feature type="compositionally biased region" description="Low complexity" evidence="1">
    <location>
        <begin position="489"/>
        <end position="498"/>
    </location>
</feature>
<reference evidence="2 3" key="1">
    <citation type="submission" date="2018-12" db="EMBL/GenBank/DDBJ databases">
        <title>Genome sequence and assembly of Colletotrichum trifolii.</title>
        <authorList>
            <person name="Gan P."/>
            <person name="Shirasu K."/>
        </authorList>
    </citation>
    <scope>NUCLEOTIDE SEQUENCE [LARGE SCALE GENOMIC DNA]</scope>
    <source>
        <strain evidence="2 3">543-2</strain>
    </source>
</reference>
<proteinExistence type="predicted"/>
<evidence type="ECO:0000313" key="3">
    <source>
        <dbReference type="Proteomes" id="UP000295703"/>
    </source>
</evidence>
<dbReference type="PANTHER" id="PTHR38166:SF1">
    <property type="entry name" value="C2H2-TYPE DOMAIN-CONTAINING PROTEIN"/>
    <property type="match status" value="1"/>
</dbReference>
<evidence type="ECO:0000313" key="2">
    <source>
        <dbReference type="EMBL" id="TDZ41145.1"/>
    </source>
</evidence>